<evidence type="ECO:0000256" key="10">
    <source>
        <dbReference type="ARBA" id="ARBA00039098"/>
    </source>
</evidence>
<evidence type="ECO:0000313" key="15">
    <source>
        <dbReference type="Proteomes" id="UP000242015"/>
    </source>
</evidence>
<dbReference type="PROSITE" id="PS50893">
    <property type="entry name" value="ABC_TRANSPORTER_2"/>
    <property type="match status" value="1"/>
</dbReference>
<dbReference type="InterPro" id="IPR013563">
    <property type="entry name" value="Oligopep_ABC_C"/>
</dbReference>
<evidence type="ECO:0000256" key="5">
    <source>
        <dbReference type="ARBA" id="ARBA00022840"/>
    </source>
</evidence>
<gene>
    <name evidence="14" type="ORF">B9Q04_13755</name>
</gene>
<reference evidence="14 15" key="1">
    <citation type="submission" date="2017-04" db="EMBL/GenBank/DDBJ databases">
        <title>Novel microbial lineages endemic to geothermal iron-oxide mats fill important gaps in the evolutionary history of Archaea.</title>
        <authorList>
            <person name="Jay Z.J."/>
            <person name="Beam J.P."/>
            <person name="Dlakic M."/>
            <person name="Rusch D.B."/>
            <person name="Kozubal M.A."/>
            <person name="Inskeep W.P."/>
        </authorList>
    </citation>
    <scope>NUCLEOTIDE SEQUENCE [LARGE SCALE GENOMIC DNA]</scope>
    <source>
        <strain evidence="14">BE_D</strain>
    </source>
</reference>
<dbReference type="Pfam" id="PF00005">
    <property type="entry name" value="ABC_tran"/>
    <property type="match status" value="1"/>
</dbReference>
<keyword evidence="8" id="KW-0472">Membrane</keyword>
<dbReference type="SMART" id="SM00382">
    <property type="entry name" value="AAA"/>
    <property type="match status" value="1"/>
</dbReference>
<proteinExistence type="predicted"/>
<dbReference type="Proteomes" id="UP000242015">
    <property type="component" value="Unassembled WGS sequence"/>
</dbReference>
<keyword evidence="2" id="KW-0813">Transport</keyword>
<keyword evidence="6" id="KW-1278">Translocase</keyword>
<organism evidence="14 15">
    <name type="scientific">Candidatus Marsarchaeota G2 archaeon BE_D</name>
    <dbReference type="NCBI Taxonomy" id="1978158"/>
    <lineage>
        <taxon>Archaea</taxon>
        <taxon>Candidatus Marsarchaeota</taxon>
        <taxon>Candidatus Marsarchaeota group 2</taxon>
    </lineage>
</organism>
<evidence type="ECO:0000259" key="13">
    <source>
        <dbReference type="PROSITE" id="PS50893"/>
    </source>
</evidence>
<evidence type="ECO:0000313" key="14">
    <source>
        <dbReference type="EMBL" id="PSO06885.1"/>
    </source>
</evidence>
<evidence type="ECO:0000256" key="8">
    <source>
        <dbReference type="ARBA" id="ARBA00023136"/>
    </source>
</evidence>
<comment type="subcellular location">
    <subcellularLocation>
        <location evidence="1">Cell membrane</location>
        <topology evidence="1">Peripheral membrane protein</topology>
    </subcellularLocation>
</comment>
<sequence length="351" mass="38993">MNNEVVLETQGLSVGYKTRKGLLWAVEDVNLVVRRGEVHALVGESGCGKSTLGLSLSRLLPDFQVVYRGKIMFKGVDLVRLKESEVQRYRGNGIATIFQEPITSLNPVMRVGEQIAESLTIRSIKTYWDKVYTPEANKHLFGFSQGALLLGRARSLYIKHREEVHTLLSKVGIQDPLRVANMYPHELSGGMNQRVMIAMAIAQRPTLLVADEPTTALDVTTQAQILRLLGSLIREYGMSVLLITHDLGVVSAVANRVSVMYAGRIVEEADRKSVIENPLHPYTRGLIASFPKGTKKEVLNPIPGTVPPLGRYPPGCRFHPRCSQVFEKCRVVEPRLTEATGGRRVACHLYN</sequence>
<dbReference type="Gene3D" id="3.40.50.300">
    <property type="entry name" value="P-loop containing nucleotide triphosphate hydrolases"/>
    <property type="match status" value="1"/>
</dbReference>
<dbReference type="InterPro" id="IPR027417">
    <property type="entry name" value="P-loop_NTPase"/>
</dbReference>
<accession>A0A2R6C7K2</accession>
<keyword evidence="7" id="KW-0406">Ion transport</keyword>
<dbReference type="GO" id="GO:0015833">
    <property type="term" value="P:peptide transport"/>
    <property type="evidence" value="ECO:0007669"/>
    <property type="project" value="InterPro"/>
</dbReference>
<keyword evidence="5" id="KW-0067">ATP-binding</keyword>
<feature type="domain" description="ABC transporter" evidence="13">
    <location>
        <begin position="7"/>
        <end position="287"/>
    </location>
</feature>
<dbReference type="GO" id="GO:0016887">
    <property type="term" value="F:ATP hydrolysis activity"/>
    <property type="evidence" value="ECO:0007669"/>
    <property type="project" value="InterPro"/>
</dbReference>
<evidence type="ECO:0000256" key="7">
    <source>
        <dbReference type="ARBA" id="ARBA00023065"/>
    </source>
</evidence>
<dbReference type="NCBIfam" id="TIGR01727">
    <property type="entry name" value="oligo_HPY"/>
    <property type="match status" value="1"/>
</dbReference>
<protein>
    <recommendedName>
        <fullName evidence="11">Nickel import system ATP-binding protein NikD</fullName>
        <ecNumber evidence="10">7.2.2.11</ecNumber>
    </recommendedName>
</protein>
<dbReference type="GO" id="GO:0005524">
    <property type="term" value="F:ATP binding"/>
    <property type="evidence" value="ECO:0007669"/>
    <property type="project" value="UniProtKB-KW"/>
</dbReference>
<evidence type="ECO:0000256" key="3">
    <source>
        <dbReference type="ARBA" id="ARBA00022475"/>
    </source>
</evidence>
<dbReference type="InterPro" id="IPR050388">
    <property type="entry name" value="ABC_Ni/Peptide_Import"/>
</dbReference>
<dbReference type="PANTHER" id="PTHR43297">
    <property type="entry name" value="OLIGOPEPTIDE TRANSPORT ATP-BINDING PROTEIN APPD"/>
    <property type="match status" value="1"/>
</dbReference>
<dbReference type="GO" id="GO:0015413">
    <property type="term" value="F:ABC-type nickel transporter activity"/>
    <property type="evidence" value="ECO:0007669"/>
    <property type="project" value="UniProtKB-EC"/>
</dbReference>
<dbReference type="GO" id="GO:0005886">
    <property type="term" value="C:plasma membrane"/>
    <property type="evidence" value="ECO:0007669"/>
    <property type="project" value="UniProtKB-SubCell"/>
</dbReference>
<dbReference type="PANTHER" id="PTHR43297:SF13">
    <property type="entry name" value="NICKEL ABC TRANSPORTER, ATP-BINDING PROTEIN"/>
    <property type="match status" value="1"/>
</dbReference>
<comment type="subunit">
    <text evidence="9">The complex is composed of two ATP-binding proteins (NikD and NikE), two transmembrane proteins (NikB and NikC) and a solute-binding protein (NikA).</text>
</comment>
<comment type="caution">
    <text evidence="14">The sequence shown here is derived from an EMBL/GenBank/DDBJ whole genome shotgun (WGS) entry which is preliminary data.</text>
</comment>
<dbReference type="InterPro" id="IPR003593">
    <property type="entry name" value="AAA+_ATPase"/>
</dbReference>
<dbReference type="SUPFAM" id="SSF52540">
    <property type="entry name" value="P-loop containing nucleoside triphosphate hydrolases"/>
    <property type="match status" value="1"/>
</dbReference>
<dbReference type="AlphaFoldDB" id="A0A2R6C7K2"/>
<evidence type="ECO:0000256" key="9">
    <source>
        <dbReference type="ARBA" id="ARBA00038669"/>
    </source>
</evidence>
<evidence type="ECO:0000256" key="4">
    <source>
        <dbReference type="ARBA" id="ARBA00022741"/>
    </source>
</evidence>
<evidence type="ECO:0000256" key="11">
    <source>
        <dbReference type="ARBA" id="ARBA00044143"/>
    </source>
</evidence>
<evidence type="ECO:0000256" key="1">
    <source>
        <dbReference type="ARBA" id="ARBA00004202"/>
    </source>
</evidence>
<evidence type="ECO:0000256" key="6">
    <source>
        <dbReference type="ARBA" id="ARBA00022967"/>
    </source>
</evidence>
<name>A0A2R6C7K2_9ARCH</name>
<evidence type="ECO:0000256" key="2">
    <source>
        <dbReference type="ARBA" id="ARBA00022448"/>
    </source>
</evidence>
<keyword evidence="4" id="KW-0547">Nucleotide-binding</keyword>
<comment type="catalytic activity">
    <reaction evidence="12">
        <text>Ni(2+)(out) + ATP + H2O = Ni(2+)(in) + ADP + phosphate + H(+)</text>
        <dbReference type="Rhea" id="RHEA:15557"/>
        <dbReference type="ChEBI" id="CHEBI:15377"/>
        <dbReference type="ChEBI" id="CHEBI:15378"/>
        <dbReference type="ChEBI" id="CHEBI:30616"/>
        <dbReference type="ChEBI" id="CHEBI:43474"/>
        <dbReference type="ChEBI" id="CHEBI:49786"/>
        <dbReference type="ChEBI" id="CHEBI:456216"/>
        <dbReference type="EC" id="7.2.2.11"/>
    </reaction>
    <physiologicalReaction direction="left-to-right" evidence="12">
        <dbReference type="Rhea" id="RHEA:15558"/>
    </physiologicalReaction>
</comment>
<dbReference type="Pfam" id="PF08352">
    <property type="entry name" value="oligo_HPY"/>
    <property type="match status" value="1"/>
</dbReference>
<dbReference type="EMBL" id="NEXF01000374">
    <property type="protein sequence ID" value="PSO06885.1"/>
    <property type="molecule type" value="Genomic_DNA"/>
</dbReference>
<evidence type="ECO:0000256" key="12">
    <source>
        <dbReference type="ARBA" id="ARBA00048610"/>
    </source>
</evidence>
<dbReference type="InterPro" id="IPR003439">
    <property type="entry name" value="ABC_transporter-like_ATP-bd"/>
</dbReference>
<keyword evidence="3" id="KW-1003">Cell membrane</keyword>
<dbReference type="CDD" id="cd03257">
    <property type="entry name" value="ABC_NikE_OppD_transporters"/>
    <property type="match status" value="1"/>
</dbReference>
<dbReference type="EC" id="7.2.2.11" evidence="10"/>